<comment type="similarity">
    <text evidence="1">Belongs to the UDP-N-acetylglucosamine 2-epimerase family.</text>
</comment>
<dbReference type="InterPro" id="IPR043148">
    <property type="entry name" value="TagF_C"/>
</dbReference>
<dbReference type="Pfam" id="PF02350">
    <property type="entry name" value="Epimerase_2"/>
    <property type="match status" value="1"/>
</dbReference>
<accession>A0A7T0G0K2</accession>
<dbReference type="Gene3D" id="3.40.50.12580">
    <property type="match status" value="1"/>
</dbReference>
<evidence type="ECO:0000259" key="2">
    <source>
        <dbReference type="Pfam" id="PF02350"/>
    </source>
</evidence>
<dbReference type="SUPFAM" id="SSF53756">
    <property type="entry name" value="UDP-Glycosyltransferase/glycogen phosphorylase"/>
    <property type="match status" value="1"/>
</dbReference>
<dbReference type="Gene3D" id="3.40.50.2000">
    <property type="entry name" value="Glycogen Phosphorylase B"/>
    <property type="match status" value="1"/>
</dbReference>
<gene>
    <name evidence="3" type="ORF">G3M70_11100</name>
</gene>
<protein>
    <submittedName>
        <fullName evidence="3">UDP-N-acetyl glucosamine 2-epimerase</fullName>
    </submittedName>
</protein>
<feature type="domain" description="UDP-N-acetylglucosamine 2-epimerase" evidence="2">
    <location>
        <begin position="181"/>
        <end position="379"/>
    </location>
</feature>
<organism evidence="3 4">
    <name type="scientific">Candidatus Nitronauta litoralis</name>
    <dbReference type="NCBI Taxonomy" id="2705533"/>
    <lineage>
        <taxon>Bacteria</taxon>
        <taxon>Pseudomonadati</taxon>
        <taxon>Nitrospinota/Tectimicrobiota group</taxon>
        <taxon>Nitrospinota</taxon>
        <taxon>Nitrospinia</taxon>
        <taxon>Nitrospinales</taxon>
        <taxon>Nitrospinaceae</taxon>
        <taxon>Candidatus Nitronauta</taxon>
    </lineage>
</organism>
<keyword evidence="1" id="KW-0413">Isomerase</keyword>
<evidence type="ECO:0000256" key="1">
    <source>
        <dbReference type="RuleBase" id="RU003513"/>
    </source>
</evidence>
<reference evidence="3 4" key="1">
    <citation type="submission" date="2020-02" db="EMBL/GenBank/DDBJ databases">
        <title>Genomic and physiological characterization of two novel Nitrospinaceae genera.</title>
        <authorList>
            <person name="Mueller A.J."/>
            <person name="Jung M.-Y."/>
            <person name="Strachan C.R."/>
            <person name="Herbold C.W."/>
            <person name="Kirkegaard R.H."/>
            <person name="Daims H."/>
        </authorList>
    </citation>
    <scope>NUCLEOTIDE SEQUENCE [LARGE SCALE GENOMIC DNA]</scope>
    <source>
        <strain evidence="3">EB</strain>
    </source>
</reference>
<evidence type="ECO:0000313" key="4">
    <source>
        <dbReference type="Proteomes" id="UP000594688"/>
    </source>
</evidence>
<dbReference type="EMBL" id="CP048685">
    <property type="protein sequence ID" value="QPJ62385.1"/>
    <property type="molecule type" value="Genomic_DNA"/>
</dbReference>
<dbReference type="AlphaFoldDB" id="A0A7T0G0K2"/>
<dbReference type="KEGG" id="nli:G3M70_11100"/>
<dbReference type="InterPro" id="IPR003331">
    <property type="entry name" value="UDP_GlcNAc_Epimerase_2_dom"/>
</dbReference>
<name>A0A7T0G0K2_9BACT</name>
<dbReference type="Proteomes" id="UP000594688">
    <property type="component" value="Chromosome"/>
</dbReference>
<proteinExistence type="inferred from homology"/>
<evidence type="ECO:0000313" key="3">
    <source>
        <dbReference type="EMBL" id="QPJ62385.1"/>
    </source>
</evidence>
<sequence>MKILMVCYGGAHVALVIPLYRELVSRDHECVMIGLTTAGPVLEREGIVHKRVIDYVDMKNDNIQKYGRELLGKHHTDGIGITEEESIAYLGISFAESVKTHGEQKARDMYNEHGLASFLPVEFMTSVLETEMPDVVLATDSPRMERAALNSAVNLGIPSVCSVVIFPHIGMHYLSRQDNGSIMCVCNSTIKEQLVDAGRSPESVIVTGNPSFEKLFSAPENLRETVRSSRGLSDQSKLVLWADQPEPANPELPRLIRSRLNEVCLSIKNCSLLVRLHPSSTDPAKEPIPETAMLSPREEPLINALLAADIVVTCTSTVAYEALLLGKPVIILQMSQYDKYVDYSEDVGALVLNSTDKLKEGLEELISEKSPRAQKLKKNRIALAEESLGACEKIVAIIESLSNKN</sequence>
<dbReference type="GO" id="GO:0016853">
    <property type="term" value="F:isomerase activity"/>
    <property type="evidence" value="ECO:0007669"/>
    <property type="project" value="UniProtKB-KW"/>
</dbReference>